<dbReference type="OrthoDB" id="9802613at2"/>
<dbReference type="GO" id="GO:0051537">
    <property type="term" value="F:2 iron, 2 sulfur cluster binding"/>
    <property type="evidence" value="ECO:0007669"/>
    <property type="project" value="UniProtKB-KW"/>
</dbReference>
<dbReference type="Proteomes" id="UP000215509">
    <property type="component" value="Unassembled WGS sequence"/>
</dbReference>
<keyword evidence="4" id="KW-0411">Iron-sulfur</keyword>
<dbReference type="PROSITE" id="PS51318">
    <property type="entry name" value="TAT"/>
    <property type="match status" value="1"/>
</dbReference>
<dbReference type="GO" id="GO:0004497">
    <property type="term" value="F:monooxygenase activity"/>
    <property type="evidence" value="ECO:0007669"/>
    <property type="project" value="UniProtKB-ARBA"/>
</dbReference>
<evidence type="ECO:0000256" key="5">
    <source>
        <dbReference type="ARBA" id="ARBA00023157"/>
    </source>
</evidence>
<reference evidence="9 10" key="1">
    <citation type="submission" date="2017-07" db="EMBL/GenBank/DDBJ databases">
        <title>Genome sequencing and assembly of Paenibacillus rigui.</title>
        <authorList>
            <person name="Mayilraj S."/>
        </authorList>
    </citation>
    <scope>NUCLEOTIDE SEQUENCE [LARGE SCALE GENOMIC DNA]</scope>
    <source>
        <strain evidence="9 10">JCM 16352</strain>
    </source>
</reference>
<evidence type="ECO:0000256" key="1">
    <source>
        <dbReference type="ARBA" id="ARBA00022714"/>
    </source>
</evidence>
<comment type="caution">
    <text evidence="9">The sequence shown here is derived from an EMBL/GenBank/DDBJ whole genome shotgun (WGS) entry which is preliminary data.</text>
</comment>
<keyword evidence="5" id="KW-1015">Disulfide bond</keyword>
<keyword evidence="10" id="KW-1185">Reference proteome</keyword>
<feature type="compositionally biased region" description="Basic and acidic residues" evidence="6">
    <location>
        <begin position="1"/>
        <end position="14"/>
    </location>
</feature>
<dbReference type="SUPFAM" id="SSF50022">
    <property type="entry name" value="ISP domain"/>
    <property type="match status" value="1"/>
</dbReference>
<dbReference type="InterPro" id="IPR014349">
    <property type="entry name" value="Rieske_Fe-S_prot"/>
</dbReference>
<evidence type="ECO:0000313" key="9">
    <source>
        <dbReference type="EMBL" id="OXM87559.1"/>
    </source>
</evidence>
<evidence type="ECO:0000256" key="4">
    <source>
        <dbReference type="ARBA" id="ARBA00023014"/>
    </source>
</evidence>
<feature type="domain" description="Rieske" evidence="8">
    <location>
        <begin position="73"/>
        <end position="170"/>
    </location>
</feature>
<keyword evidence="2" id="KW-0479">Metal-binding</keyword>
<evidence type="ECO:0000313" key="10">
    <source>
        <dbReference type="Proteomes" id="UP000215509"/>
    </source>
</evidence>
<keyword evidence="7" id="KW-0472">Membrane</keyword>
<evidence type="ECO:0000256" key="2">
    <source>
        <dbReference type="ARBA" id="ARBA00022723"/>
    </source>
</evidence>
<protein>
    <submittedName>
        <fullName evidence="9">2Fe-2S ferredoxin</fullName>
    </submittedName>
</protein>
<dbReference type="PANTHER" id="PTHR10134">
    <property type="entry name" value="CYTOCHROME B-C1 COMPLEX SUBUNIT RIESKE, MITOCHONDRIAL"/>
    <property type="match status" value="1"/>
</dbReference>
<name>A0A229UXA1_9BACL</name>
<keyword evidence="7" id="KW-1133">Transmembrane helix</keyword>
<keyword evidence="1" id="KW-0001">2Fe-2S</keyword>
<dbReference type="InterPro" id="IPR017941">
    <property type="entry name" value="Rieske_2Fe-2S"/>
</dbReference>
<evidence type="ECO:0000256" key="6">
    <source>
        <dbReference type="SAM" id="MobiDB-lite"/>
    </source>
</evidence>
<dbReference type="EMBL" id="NMQW01000004">
    <property type="protein sequence ID" value="OXM87559.1"/>
    <property type="molecule type" value="Genomic_DNA"/>
</dbReference>
<dbReference type="GO" id="GO:0046872">
    <property type="term" value="F:metal ion binding"/>
    <property type="evidence" value="ECO:0007669"/>
    <property type="project" value="UniProtKB-KW"/>
</dbReference>
<proteinExistence type="predicted"/>
<evidence type="ECO:0000259" key="8">
    <source>
        <dbReference type="PROSITE" id="PS51296"/>
    </source>
</evidence>
<organism evidence="9 10">
    <name type="scientific">Paenibacillus rigui</name>
    <dbReference type="NCBI Taxonomy" id="554312"/>
    <lineage>
        <taxon>Bacteria</taxon>
        <taxon>Bacillati</taxon>
        <taxon>Bacillota</taxon>
        <taxon>Bacilli</taxon>
        <taxon>Bacillales</taxon>
        <taxon>Paenibacillaceae</taxon>
        <taxon>Paenibacillus</taxon>
    </lineage>
</organism>
<evidence type="ECO:0000256" key="3">
    <source>
        <dbReference type="ARBA" id="ARBA00023004"/>
    </source>
</evidence>
<feature type="region of interest" description="Disordered" evidence="6">
    <location>
        <begin position="1"/>
        <end position="20"/>
    </location>
</feature>
<feature type="transmembrane region" description="Helical" evidence="7">
    <location>
        <begin position="35"/>
        <end position="57"/>
    </location>
</feature>
<dbReference type="GO" id="GO:0016705">
    <property type="term" value="F:oxidoreductase activity, acting on paired donors, with incorporation or reduction of molecular oxygen"/>
    <property type="evidence" value="ECO:0007669"/>
    <property type="project" value="UniProtKB-ARBA"/>
</dbReference>
<accession>A0A229UXA1</accession>
<dbReference type="Gene3D" id="2.102.10.10">
    <property type="entry name" value="Rieske [2Fe-2S] iron-sulphur domain"/>
    <property type="match status" value="1"/>
</dbReference>
<keyword evidence="3" id="KW-0408">Iron</keyword>
<dbReference type="InterPro" id="IPR006311">
    <property type="entry name" value="TAT_signal"/>
</dbReference>
<dbReference type="PROSITE" id="PS51296">
    <property type="entry name" value="RIESKE"/>
    <property type="match status" value="1"/>
</dbReference>
<keyword evidence="7" id="KW-0812">Transmembrane</keyword>
<dbReference type="AlphaFoldDB" id="A0A229UXA1"/>
<evidence type="ECO:0000256" key="7">
    <source>
        <dbReference type="SAM" id="Phobius"/>
    </source>
</evidence>
<gene>
    <name evidence="9" type="ORF">CF651_04335</name>
</gene>
<sequence>MEQDSKRDNNHSPFDEDNYTHNIRKNNERKLDRRGFMKTLVGAAGVFAISTLPWGALAAKELTGLSKKGYPELKITDISSIRVGDAVEFAYPGEHDSALLIRLGENEYKAYQNACTHLKCPVFWSKERDEMVCPCHHGIFDARTGSPTAGPPKRPLPEILLKKEQGAIYATGVKRYET</sequence>
<dbReference type="Pfam" id="PF00355">
    <property type="entry name" value="Rieske"/>
    <property type="match status" value="1"/>
</dbReference>
<dbReference type="RefSeq" id="WP_094013634.1">
    <property type="nucleotide sequence ID" value="NZ_NMQW01000004.1"/>
</dbReference>
<dbReference type="InterPro" id="IPR036922">
    <property type="entry name" value="Rieske_2Fe-2S_sf"/>
</dbReference>